<feature type="domain" description="HTH araC/xylS-type" evidence="4">
    <location>
        <begin position="204"/>
        <end position="305"/>
    </location>
</feature>
<sequence length="314" mass="34965">MKALSRISTKSTPIEVLRNDILQICGAFEVEPARREGPSHGLARKREMGGFEAALVSLDAQEAARTQTCIRRDPGEYFFMLVQDVGECVVHQNGSSTLLRPGDMYIVDATRPSKFVYDGQLAHQISVHLPRDEMIGRFGGICDGGVAIDRDDPLWLALRAVLYKMIHCPPETGLQLSEAFYGLMGAYLHERRSQTLDARGQIIERALQLMTRHYRDPEFGPSALALHLGVSLRSLQRYFEPLGETPGQRLLQLRLTQAHAELSRRGGMEVSVTDCAYGCGFNDLSHFYRAFRQRYGMTPGAVVAQVRNGGAIVQ</sequence>
<dbReference type="GO" id="GO:0043565">
    <property type="term" value="F:sequence-specific DNA binding"/>
    <property type="evidence" value="ECO:0007669"/>
    <property type="project" value="InterPro"/>
</dbReference>
<keyword evidence="1" id="KW-0805">Transcription regulation</keyword>
<dbReference type="InterPro" id="IPR009057">
    <property type="entry name" value="Homeodomain-like_sf"/>
</dbReference>
<dbReference type="PANTHER" id="PTHR46796:SF6">
    <property type="entry name" value="ARAC SUBFAMILY"/>
    <property type="match status" value="1"/>
</dbReference>
<evidence type="ECO:0000259" key="4">
    <source>
        <dbReference type="PROSITE" id="PS01124"/>
    </source>
</evidence>
<dbReference type="SUPFAM" id="SSF46689">
    <property type="entry name" value="Homeodomain-like"/>
    <property type="match status" value="1"/>
</dbReference>
<evidence type="ECO:0000313" key="5">
    <source>
        <dbReference type="EMBL" id="KKL13028.1"/>
    </source>
</evidence>
<dbReference type="GO" id="GO:0003700">
    <property type="term" value="F:DNA-binding transcription factor activity"/>
    <property type="evidence" value="ECO:0007669"/>
    <property type="project" value="InterPro"/>
</dbReference>
<dbReference type="InterPro" id="IPR035418">
    <property type="entry name" value="AraC-bd_2"/>
</dbReference>
<reference evidence="5" key="1">
    <citation type="journal article" date="2015" name="Nature">
        <title>Complex archaea that bridge the gap between prokaryotes and eukaryotes.</title>
        <authorList>
            <person name="Spang A."/>
            <person name="Saw J.H."/>
            <person name="Jorgensen S.L."/>
            <person name="Zaremba-Niedzwiedzka K."/>
            <person name="Martijn J."/>
            <person name="Lind A.E."/>
            <person name="van Eijk R."/>
            <person name="Schleper C."/>
            <person name="Guy L."/>
            <person name="Ettema T.J."/>
        </authorList>
    </citation>
    <scope>NUCLEOTIDE SEQUENCE</scope>
</reference>
<evidence type="ECO:0000256" key="3">
    <source>
        <dbReference type="ARBA" id="ARBA00023163"/>
    </source>
</evidence>
<evidence type="ECO:0000256" key="1">
    <source>
        <dbReference type="ARBA" id="ARBA00023015"/>
    </source>
</evidence>
<comment type="caution">
    <text evidence="5">The sequence shown here is derived from an EMBL/GenBank/DDBJ whole genome shotgun (WGS) entry which is preliminary data.</text>
</comment>
<dbReference type="Pfam" id="PF14525">
    <property type="entry name" value="AraC_binding_2"/>
    <property type="match status" value="1"/>
</dbReference>
<dbReference type="AlphaFoldDB" id="A0A0F9DM11"/>
<dbReference type="PROSITE" id="PS01124">
    <property type="entry name" value="HTH_ARAC_FAMILY_2"/>
    <property type="match status" value="1"/>
</dbReference>
<accession>A0A0F9DM11</accession>
<dbReference type="PANTHER" id="PTHR46796">
    <property type="entry name" value="HTH-TYPE TRANSCRIPTIONAL ACTIVATOR RHAS-RELATED"/>
    <property type="match status" value="1"/>
</dbReference>
<organism evidence="5">
    <name type="scientific">marine sediment metagenome</name>
    <dbReference type="NCBI Taxonomy" id="412755"/>
    <lineage>
        <taxon>unclassified sequences</taxon>
        <taxon>metagenomes</taxon>
        <taxon>ecological metagenomes</taxon>
    </lineage>
</organism>
<dbReference type="InterPro" id="IPR050204">
    <property type="entry name" value="AraC_XylS_family_regulators"/>
</dbReference>
<dbReference type="Pfam" id="PF12833">
    <property type="entry name" value="HTH_18"/>
    <property type="match status" value="1"/>
</dbReference>
<dbReference type="SMART" id="SM00342">
    <property type="entry name" value="HTH_ARAC"/>
    <property type="match status" value="1"/>
</dbReference>
<keyword evidence="3" id="KW-0804">Transcription</keyword>
<proteinExistence type="predicted"/>
<keyword evidence="2" id="KW-0238">DNA-binding</keyword>
<evidence type="ECO:0000256" key="2">
    <source>
        <dbReference type="ARBA" id="ARBA00023125"/>
    </source>
</evidence>
<protein>
    <recommendedName>
        <fullName evidence="4">HTH araC/xylS-type domain-containing protein</fullName>
    </recommendedName>
</protein>
<name>A0A0F9DM11_9ZZZZ</name>
<gene>
    <name evidence="5" type="ORF">LCGC14_2529850</name>
</gene>
<dbReference type="Gene3D" id="1.10.10.60">
    <property type="entry name" value="Homeodomain-like"/>
    <property type="match status" value="1"/>
</dbReference>
<dbReference type="EMBL" id="LAZR01041025">
    <property type="protein sequence ID" value="KKL13028.1"/>
    <property type="molecule type" value="Genomic_DNA"/>
</dbReference>
<dbReference type="InterPro" id="IPR018060">
    <property type="entry name" value="HTH_AraC"/>
</dbReference>